<dbReference type="EMBL" id="DUZY01000003">
    <property type="protein sequence ID" value="DAD31397.1"/>
    <property type="molecule type" value="Genomic_DNA"/>
</dbReference>
<evidence type="ECO:0000313" key="2">
    <source>
        <dbReference type="Proteomes" id="UP000607653"/>
    </source>
</evidence>
<organism evidence="1 2">
    <name type="scientific">Nelumbo nucifera</name>
    <name type="common">Sacred lotus</name>
    <dbReference type="NCBI Taxonomy" id="4432"/>
    <lineage>
        <taxon>Eukaryota</taxon>
        <taxon>Viridiplantae</taxon>
        <taxon>Streptophyta</taxon>
        <taxon>Embryophyta</taxon>
        <taxon>Tracheophyta</taxon>
        <taxon>Spermatophyta</taxon>
        <taxon>Magnoliopsida</taxon>
        <taxon>Proteales</taxon>
        <taxon>Nelumbonaceae</taxon>
        <taxon>Nelumbo</taxon>
    </lineage>
</organism>
<dbReference type="AlphaFoldDB" id="A0A822YFY1"/>
<proteinExistence type="predicted"/>
<comment type="caution">
    <text evidence="1">The sequence shown here is derived from an EMBL/GenBank/DDBJ whole genome shotgun (WGS) entry which is preliminary data.</text>
</comment>
<keyword evidence="2" id="KW-1185">Reference proteome</keyword>
<sequence length="134" mass="14891">MDKVKDIPAGNETIDMAFIGIYSDCPSAEQGPIASHTKLKQGNQERTINVSEPQKEALLLSSSSVSKSAALVESSSLVESPQTGNLTVRIEKEKGRRRRKKTRNYDNSLKCPKFEPKIMADGVFFYRSRGKNLN</sequence>
<accession>A0A822YFY1</accession>
<evidence type="ECO:0000313" key="1">
    <source>
        <dbReference type="EMBL" id="DAD31397.1"/>
    </source>
</evidence>
<reference evidence="1 2" key="1">
    <citation type="journal article" date="2020" name="Mol. Biol. Evol.">
        <title>Distinct Expression and Methylation Patterns for Genes with Different Fates following a Single Whole-Genome Duplication in Flowering Plants.</title>
        <authorList>
            <person name="Shi T."/>
            <person name="Rahmani R.S."/>
            <person name="Gugger P.F."/>
            <person name="Wang M."/>
            <person name="Li H."/>
            <person name="Zhang Y."/>
            <person name="Li Z."/>
            <person name="Wang Q."/>
            <person name="Van de Peer Y."/>
            <person name="Marchal K."/>
            <person name="Chen J."/>
        </authorList>
    </citation>
    <scope>NUCLEOTIDE SEQUENCE [LARGE SCALE GENOMIC DNA]</scope>
    <source>
        <tissue evidence="1">Leaf</tissue>
    </source>
</reference>
<gene>
    <name evidence="1" type="ORF">HUJ06_010247</name>
</gene>
<name>A0A822YFY1_NELNU</name>
<protein>
    <submittedName>
        <fullName evidence="1">Uncharacterized protein</fullName>
    </submittedName>
</protein>
<dbReference type="Proteomes" id="UP000607653">
    <property type="component" value="Unassembled WGS sequence"/>
</dbReference>